<evidence type="ECO:0000256" key="2">
    <source>
        <dbReference type="ARBA" id="ARBA00005512"/>
    </source>
</evidence>
<dbReference type="PANTHER" id="PTHR14463:SF5">
    <property type="entry name" value="LIPASE MATURATION FACTOR 2"/>
    <property type="match status" value="1"/>
</dbReference>
<evidence type="ECO:0000256" key="7">
    <source>
        <dbReference type="ARBA" id="ARBA00023180"/>
    </source>
</evidence>
<feature type="transmembrane region" description="Helical" evidence="8">
    <location>
        <begin position="303"/>
        <end position="324"/>
    </location>
</feature>
<evidence type="ECO:0000256" key="5">
    <source>
        <dbReference type="ARBA" id="ARBA00022989"/>
    </source>
</evidence>
<evidence type="ECO:0000259" key="10">
    <source>
        <dbReference type="Pfam" id="PF06762"/>
    </source>
</evidence>
<feature type="domain" description="Lipase maturation factor 1/2 N-terminal" evidence="10">
    <location>
        <begin position="123"/>
        <end position="284"/>
    </location>
</feature>
<reference evidence="12" key="1">
    <citation type="submission" date="2025-08" db="UniProtKB">
        <authorList>
            <consortium name="Ensembl"/>
        </authorList>
    </citation>
    <scope>IDENTIFICATION</scope>
</reference>
<dbReference type="Pfam" id="PF25179">
    <property type="entry name" value="LMF1_C"/>
    <property type="match status" value="1"/>
</dbReference>
<dbReference type="InterPro" id="IPR057434">
    <property type="entry name" value="LMF1/2_N"/>
</dbReference>
<evidence type="ECO:0000313" key="13">
    <source>
        <dbReference type="Proteomes" id="UP000694393"/>
    </source>
</evidence>
<evidence type="ECO:0000313" key="12">
    <source>
        <dbReference type="Ensembl" id="ENSPCEP00000015767.1"/>
    </source>
</evidence>
<keyword evidence="6 8" id="KW-0472">Membrane</keyword>
<evidence type="ECO:0000256" key="4">
    <source>
        <dbReference type="ARBA" id="ARBA00022824"/>
    </source>
</evidence>
<reference evidence="12" key="2">
    <citation type="submission" date="2025-09" db="UniProtKB">
        <authorList>
            <consortium name="Ensembl"/>
        </authorList>
    </citation>
    <scope>IDENTIFICATION</scope>
</reference>
<dbReference type="GO" id="GO:0005789">
    <property type="term" value="C:endoplasmic reticulum membrane"/>
    <property type="evidence" value="ECO:0007669"/>
    <property type="project" value="UniProtKB-SubCell"/>
</dbReference>
<dbReference type="Pfam" id="PF06762">
    <property type="entry name" value="LMF1"/>
    <property type="match status" value="1"/>
</dbReference>
<dbReference type="Ensembl" id="ENSPCET00000016322.1">
    <property type="protein sequence ID" value="ENSPCEP00000015767.1"/>
    <property type="gene ID" value="ENSPCEG00000012449.1"/>
</dbReference>
<keyword evidence="5 8" id="KW-1133">Transmembrane helix</keyword>
<keyword evidence="13" id="KW-1185">Reference proteome</keyword>
<keyword evidence="3 8" id="KW-0812">Transmembrane</keyword>
<feature type="transmembrane region" description="Helical" evidence="8">
    <location>
        <begin position="389"/>
        <end position="411"/>
    </location>
</feature>
<protein>
    <recommendedName>
        <fullName evidence="8">Lipase maturation factor</fullName>
    </recommendedName>
</protein>
<dbReference type="GO" id="GO:0051604">
    <property type="term" value="P:protein maturation"/>
    <property type="evidence" value="ECO:0007669"/>
    <property type="project" value="InterPro"/>
</dbReference>
<feature type="transmembrane region" description="Helical" evidence="8">
    <location>
        <begin position="12"/>
        <end position="30"/>
    </location>
</feature>
<dbReference type="InterPro" id="IPR057433">
    <property type="entry name" value="LMF1/2_C"/>
</dbReference>
<dbReference type="PANTHER" id="PTHR14463">
    <property type="entry name" value="LIPASE MATURATION FACTOR"/>
    <property type="match status" value="1"/>
</dbReference>
<dbReference type="Proteomes" id="UP000694393">
    <property type="component" value="Unplaced"/>
</dbReference>
<keyword evidence="4 8" id="KW-0256">Endoplasmic reticulum</keyword>
<proteinExistence type="inferred from homology"/>
<dbReference type="AlphaFoldDB" id="A0A8C8S9E1"/>
<feature type="domain" description="Lipase maturation factor 1/2 C-terminal" evidence="11">
    <location>
        <begin position="440"/>
        <end position="582"/>
    </location>
</feature>
<feature type="transmembrane region" description="Helical" evidence="8">
    <location>
        <begin position="632"/>
        <end position="651"/>
    </location>
</feature>
<feature type="transmembrane region" description="Helical" evidence="8">
    <location>
        <begin position="102"/>
        <end position="123"/>
    </location>
</feature>
<dbReference type="InterPro" id="IPR009613">
    <property type="entry name" value="LMF"/>
</dbReference>
<evidence type="ECO:0000259" key="11">
    <source>
        <dbReference type="Pfam" id="PF25179"/>
    </source>
</evidence>
<sequence>MGESRLARQLVLGGLAAVYTAAFASLYLQLPGLYGKDGILPARRMLRLTGKGIWEQLRDSPTLLWFGPRLGLDTELAMELLCLLGVLTSFGALVLEPLRDSLVFLLLWVLYRSLYQVGQVFLYFQWDSLLLEAGFLAVLVAPLHLLKWRSTAWRPHDGITFWLVRWLLFRLMFASGVVKLTSRCPTWWGLTALTYHYETQCIPTPAAWFAHQLPVWFQKFSVVATYVIEIAMPLLFFSPIRRLRLFTFYCQVLLQVLIIITGNYNFFNLLTIVLCFSLLDDEHVGSWLGRSKRRPASAWPPSLLSLLSTLLELTIYGLLIYWSIQDFGLQFNWEKKVIESKTAFTYHDFMQWLKMVTLPVVGLGLLSLAWEILSALYRCACVRGRLWALWATLQWAVFATAAAGMFAISLVPFTYIEYESNGKLWPGVHQMFNAVDRYQLVNSYGLFRRMTGVGGRPEVVLEGSYDMQKWTEIEFMYKPGNISAMPPVVAPHQPRLDWQMWFAALGPHTQSPWFTSFIYRLLQGKKEVIHLVQTDETKYPFSSQPPAYIRAQLYKYWFTESTKDETFPRQWWSRHHVQEFYPSVSLGDPQLEALLSQYGLKDKGPLKRPADAFLPTALQFIRELSRPYTGPVVVWSLYLTAATICLLRALGSRTLGISRQRGSKRPDGAEGDGGDHAGSEKNGQVRKKEAEEKGEGRGRGAGDAPADSFRSAKKKK</sequence>
<evidence type="ECO:0000256" key="6">
    <source>
        <dbReference type="ARBA" id="ARBA00023136"/>
    </source>
</evidence>
<comment type="function">
    <text evidence="8">Involved in the maturation of specific proteins in the endoplasmic reticulum.</text>
</comment>
<feature type="transmembrane region" description="Helical" evidence="8">
    <location>
        <begin position="129"/>
        <end position="146"/>
    </location>
</feature>
<evidence type="ECO:0000256" key="9">
    <source>
        <dbReference type="SAM" id="MobiDB-lite"/>
    </source>
</evidence>
<evidence type="ECO:0000256" key="3">
    <source>
        <dbReference type="ARBA" id="ARBA00022692"/>
    </source>
</evidence>
<feature type="compositionally biased region" description="Basic and acidic residues" evidence="9">
    <location>
        <begin position="686"/>
        <end position="700"/>
    </location>
</feature>
<evidence type="ECO:0000256" key="8">
    <source>
        <dbReference type="RuleBase" id="RU361229"/>
    </source>
</evidence>
<keyword evidence="7" id="KW-0325">Glycoprotein</keyword>
<name>A0A8C8S9E1_9SAUR</name>
<feature type="transmembrane region" description="Helical" evidence="8">
    <location>
        <begin position="216"/>
        <end position="236"/>
    </location>
</feature>
<comment type="similarity">
    <text evidence="2 8">Belongs to the lipase maturation factor family.</text>
</comment>
<feature type="transmembrane region" description="Helical" evidence="8">
    <location>
        <begin position="356"/>
        <end position="377"/>
    </location>
</feature>
<evidence type="ECO:0000256" key="1">
    <source>
        <dbReference type="ARBA" id="ARBA00004477"/>
    </source>
</evidence>
<organism evidence="12 13">
    <name type="scientific">Pelusios castaneus</name>
    <name type="common">West African mud turtle</name>
    <dbReference type="NCBI Taxonomy" id="367368"/>
    <lineage>
        <taxon>Eukaryota</taxon>
        <taxon>Metazoa</taxon>
        <taxon>Chordata</taxon>
        <taxon>Craniata</taxon>
        <taxon>Vertebrata</taxon>
        <taxon>Euteleostomi</taxon>
        <taxon>Archelosauria</taxon>
        <taxon>Testudinata</taxon>
        <taxon>Testudines</taxon>
        <taxon>Pleurodira</taxon>
        <taxon>Pelomedusidae</taxon>
        <taxon>Pelusios</taxon>
    </lineage>
</organism>
<feature type="region of interest" description="Disordered" evidence="9">
    <location>
        <begin position="657"/>
        <end position="716"/>
    </location>
</feature>
<comment type="subcellular location">
    <subcellularLocation>
        <location evidence="1 8">Endoplasmic reticulum membrane</location>
        <topology evidence="1 8">Multi-pass membrane protein</topology>
    </subcellularLocation>
</comment>
<accession>A0A8C8S9E1</accession>
<feature type="transmembrane region" description="Helical" evidence="8">
    <location>
        <begin position="76"/>
        <end position="95"/>
    </location>
</feature>
<feature type="compositionally biased region" description="Basic and acidic residues" evidence="9">
    <location>
        <begin position="664"/>
        <end position="679"/>
    </location>
</feature>